<name>A0A518EUF5_9BACT</name>
<dbReference type="EC" id="2.7.11.1" evidence="7"/>
<dbReference type="AlphaFoldDB" id="A0A518EUF5"/>
<dbReference type="InterPro" id="IPR042095">
    <property type="entry name" value="SUMF_sf"/>
</dbReference>
<evidence type="ECO:0000256" key="2">
    <source>
        <dbReference type="ARBA" id="ARBA00022741"/>
    </source>
</evidence>
<dbReference type="EMBL" id="CP036434">
    <property type="protein sequence ID" value="QDV07726.1"/>
    <property type="molecule type" value="Genomic_DNA"/>
</dbReference>
<dbReference type="InterPro" id="IPR017441">
    <property type="entry name" value="Protein_kinase_ATP_BS"/>
</dbReference>
<sequence>MESLFEQLAELSEEERVQRLDVECRDDLELREALEKMFRAMDIEDQFLVSPVKAAPKIVLPQQLGEFELLEEVGRGGMGVVYRARQARLGRTVALKVLSHSVLQTTRQLERFRREARAAARLTHPGIVTIHAEGTVDDVHFFTMEYVAGPSLDDLLRARRHLEKRQWPVESAALEHPAGIAGLIAGVADALQAAHDAGVVHRDVKPSNLLMAPGGMLKLSDFGLVLDQQEASMSYAGEVFGTPHYISPEQAEGRTEEVDRRTDVYSLGVVLYELLTGSRPIEGESAIEVLRGVVEREPRAVRSVNRNAPLDLAIICEVAMARRPSDRYQSAADMAADLRRALHLEPILARPLPLARKMARWVRRNRSSITAASITAMAVIALAMTFREAARRLEIAGLVASVDDYLTMDDREVEELPALRNLSAAVVGLGELTSALSSSDREALEKALRHLDAATERRASRGEEEVLEAVQEPRGLEPWRTPTARIVRGTTVVLEMNEIRRQVGLAELVIEDHADKRWEIDAPGGVVWLQEFDSLTGIPGPAIQMGPSPARFSTPPGHYLVSVRVEDRIVAEFDRIAWVTSDAFRLSPPSVEDERANTDEMVLIEPVPVTYSAEDGTVAHLAGIEFHLAPYWIDKYEVTNGEYAEFVKATGHRPPLLWRDSANWDPTLPKTPANYREDWDELPVVCVMPSDAQAYAEWRGKRLLTYAEWLYAARGPRGRIYPWTDDRTVADYLGNCNQRMVPTPEVTPLLTMYLGAVAPARSHPEAATEDGVYHLLGNVDEINGSLFITDSMEGHFECNPKERFKSGGSWLAGSFKYTLPASHSPIQDGPEFVTHRIGFRCARSQ</sequence>
<dbReference type="Pfam" id="PF00069">
    <property type="entry name" value="Pkinase"/>
    <property type="match status" value="1"/>
</dbReference>
<dbReference type="PANTHER" id="PTHR43289">
    <property type="entry name" value="MITOGEN-ACTIVATED PROTEIN KINASE KINASE KINASE 20-RELATED"/>
    <property type="match status" value="1"/>
</dbReference>
<dbReference type="OrthoDB" id="6111975at2"/>
<dbReference type="InterPro" id="IPR011009">
    <property type="entry name" value="Kinase-like_dom_sf"/>
</dbReference>
<feature type="domain" description="Protein kinase" evidence="6">
    <location>
        <begin position="67"/>
        <end position="348"/>
    </location>
</feature>
<evidence type="ECO:0000256" key="5">
    <source>
        <dbReference type="PROSITE-ProRule" id="PRU10141"/>
    </source>
</evidence>
<dbReference type="GO" id="GO:0005524">
    <property type="term" value="F:ATP binding"/>
    <property type="evidence" value="ECO:0007669"/>
    <property type="project" value="UniProtKB-UniRule"/>
</dbReference>
<dbReference type="Pfam" id="PF03781">
    <property type="entry name" value="FGE-sulfatase"/>
    <property type="match status" value="1"/>
</dbReference>
<organism evidence="7 8">
    <name type="scientific">Saltatorellus ferox</name>
    <dbReference type="NCBI Taxonomy" id="2528018"/>
    <lineage>
        <taxon>Bacteria</taxon>
        <taxon>Pseudomonadati</taxon>
        <taxon>Planctomycetota</taxon>
        <taxon>Planctomycetia</taxon>
        <taxon>Planctomycetia incertae sedis</taxon>
        <taxon>Saltatorellus</taxon>
    </lineage>
</organism>
<keyword evidence="4 5" id="KW-0067">ATP-binding</keyword>
<dbReference type="Gene3D" id="3.30.200.20">
    <property type="entry name" value="Phosphorylase Kinase, domain 1"/>
    <property type="match status" value="1"/>
</dbReference>
<feature type="binding site" evidence="5">
    <location>
        <position position="96"/>
    </location>
    <ligand>
        <name>ATP</name>
        <dbReference type="ChEBI" id="CHEBI:30616"/>
    </ligand>
</feature>
<reference evidence="7 8" key="1">
    <citation type="submission" date="2019-02" db="EMBL/GenBank/DDBJ databases">
        <title>Deep-cultivation of Planctomycetes and their phenomic and genomic characterization uncovers novel biology.</title>
        <authorList>
            <person name="Wiegand S."/>
            <person name="Jogler M."/>
            <person name="Boedeker C."/>
            <person name="Pinto D."/>
            <person name="Vollmers J."/>
            <person name="Rivas-Marin E."/>
            <person name="Kohn T."/>
            <person name="Peeters S.H."/>
            <person name="Heuer A."/>
            <person name="Rast P."/>
            <person name="Oberbeckmann S."/>
            <person name="Bunk B."/>
            <person name="Jeske O."/>
            <person name="Meyerdierks A."/>
            <person name="Storesund J.E."/>
            <person name="Kallscheuer N."/>
            <person name="Luecker S."/>
            <person name="Lage O.M."/>
            <person name="Pohl T."/>
            <person name="Merkel B.J."/>
            <person name="Hornburger P."/>
            <person name="Mueller R.-W."/>
            <person name="Bruemmer F."/>
            <person name="Labrenz M."/>
            <person name="Spormann A.M."/>
            <person name="Op den Camp H."/>
            <person name="Overmann J."/>
            <person name="Amann R."/>
            <person name="Jetten M.S.M."/>
            <person name="Mascher T."/>
            <person name="Medema M.H."/>
            <person name="Devos D.P."/>
            <person name="Kaster A.-K."/>
            <person name="Ovreas L."/>
            <person name="Rohde M."/>
            <person name="Galperin M.Y."/>
            <person name="Jogler C."/>
        </authorList>
    </citation>
    <scope>NUCLEOTIDE SEQUENCE [LARGE SCALE GENOMIC DNA]</scope>
    <source>
        <strain evidence="7 8">Poly30</strain>
    </source>
</reference>
<dbReference type="PROSITE" id="PS50011">
    <property type="entry name" value="PROTEIN_KINASE_DOM"/>
    <property type="match status" value="1"/>
</dbReference>
<keyword evidence="1 7" id="KW-0808">Transferase</keyword>
<evidence type="ECO:0000313" key="8">
    <source>
        <dbReference type="Proteomes" id="UP000320390"/>
    </source>
</evidence>
<dbReference type="InterPro" id="IPR016187">
    <property type="entry name" value="CTDL_fold"/>
</dbReference>
<dbReference type="PANTHER" id="PTHR43289:SF6">
    <property type="entry name" value="SERINE_THREONINE-PROTEIN KINASE NEKL-3"/>
    <property type="match status" value="1"/>
</dbReference>
<dbReference type="Gene3D" id="3.90.1580.10">
    <property type="entry name" value="paralog of FGE (formylglycine-generating enzyme)"/>
    <property type="match status" value="1"/>
</dbReference>
<protein>
    <submittedName>
        <fullName evidence="7">Serine/threonine-protein kinase PrkC</fullName>
        <ecNumber evidence="7">2.7.11.1</ecNumber>
    </submittedName>
</protein>
<dbReference type="SUPFAM" id="SSF56436">
    <property type="entry name" value="C-type lectin-like"/>
    <property type="match status" value="1"/>
</dbReference>
<dbReference type="InterPro" id="IPR005532">
    <property type="entry name" value="SUMF_dom"/>
</dbReference>
<dbReference type="CDD" id="cd14014">
    <property type="entry name" value="STKc_PknB_like"/>
    <property type="match status" value="1"/>
</dbReference>
<dbReference type="SMART" id="SM00220">
    <property type="entry name" value="S_TKc"/>
    <property type="match status" value="1"/>
</dbReference>
<evidence type="ECO:0000256" key="3">
    <source>
        <dbReference type="ARBA" id="ARBA00022777"/>
    </source>
</evidence>
<keyword evidence="8" id="KW-1185">Reference proteome</keyword>
<evidence type="ECO:0000256" key="1">
    <source>
        <dbReference type="ARBA" id="ARBA00022679"/>
    </source>
</evidence>
<gene>
    <name evidence="7" type="primary">prkC_13</name>
    <name evidence="7" type="ORF">Poly30_32560</name>
</gene>
<evidence type="ECO:0000313" key="7">
    <source>
        <dbReference type="EMBL" id="QDV07726.1"/>
    </source>
</evidence>
<dbReference type="InterPro" id="IPR008271">
    <property type="entry name" value="Ser/Thr_kinase_AS"/>
</dbReference>
<dbReference type="RefSeq" id="WP_145199125.1">
    <property type="nucleotide sequence ID" value="NZ_CP036434.1"/>
</dbReference>
<dbReference type="PROSITE" id="PS00107">
    <property type="entry name" value="PROTEIN_KINASE_ATP"/>
    <property type="match status" value="1"/>
</dbReference>
<dbReference type="InterPro" id="IPR000719">
    <property type="entry name" value="Prot_kinase_dom"/>
</dbReference>
<accession>A0A518EUF5</accession>
<evidence type="ECO:0000256" key="4">
    <source>
        <dbReference type="ARBA" id="ARBA00022840"/>
    </source>
</evidence>
<dbReference type="SUPFAM" id="SSF56112">
    <property type="entry name" value="Protein kinase-like (PK-like)"/>
    <property type="match status" value="1"/>
</dbReference>
<dbReference type="Gene3D" id="1.10.510.10">
    <property type="entry name" value="Transferase(Phosphotransferase) domain 1"/>
    <property type="match status" value="1"/>
</dbReference>
<keyword evidence="2 5" id="KW-0547">Nucleotide-binding</keyword>
<proteinExistence type="predicted"/>
<keyword evidence="3 7" id="KW-0418">Kinase</keyword>
<dbReference type="Proteomes" id="UP000320390">
    <property type="component" value="Chromosome"/>
</dbReference>
<dbReference type="PROSITE" id="PS00108">
    <property type="entry name" value="PROTEIN_KINASE_ST"/>
    <property type="match status" value="1"/>
</dbReference>
<dbReference type="GO" id="GO:0004674">
    <property type="term" value="F:protein serine/threonine kinase activity"/>
    <property type="evidence" value="ECO:0007669"/>
    <property type="project" value="UniProtKB-EC"/>
</dbReference>
<evidence type="ECO:0000259" key="6">
    <source>
        <dbReference type="PROSITE" id="PS50011"/>
    </source>
</evidence>